<dbReference type="RefSeq" id="WP_111288633.1">
    <property type="nucleotide sequence ID" value="NZ_CP147988.1"/>
</dbReference>
<dbReference type="EMBL" id="CP147988">
    <property type="protein sequence ID" value="WXK49699.1"/>
    <property type="molecule type" value="Genomic_DNA"/>
</dbReference>
<name>A0ABZ2Q5W8_9FLAO</name>
<sequence>MKNILLAGIFILLVNTLTAQRVNVYPKNSYVEENLDLNAVSTIFSESVNTADFETRLNYPDYRISNLDLNHDGKVDYLRVIEKIQNNIKIIIIQSEIKPNIYEDVATINIVMSSRNTGYSTDSGIRPKDIIIPFVFTVLDVFLHKR</sequence>
<reference evidence="1 2" key="1">
    <citation type="submission" date="2024-02" db="EMBL/GenBank/DDBJ databases">
        <title>complete genome of Flavobacterium ginsenosidimutans Str. YTB16.</title>
        <authorList>
            <person name="Wang Q."/>
        </authorList>
    </citation>
    <scope>NUCLEOTIDE SEQUENCE [LARGE SCALE GENOMIC DNA]</scope>
    <source>
        <strain evidence="1 2">YTB16</strain>
    </source>
</reference>
<gene>
    <name evidence="1" type="ORF">V6624_22020</name>
</gene>
<proteinExistence type="predicted"/>
<evidence type="ECO:0000313" key="2">
    <source>
        <dbReference type="Proteomes" id="UP001447857"/>
    </source>
</evidence>
<dbReference type="Proteomes" id="UP001447857">
    <property type="component" value="Chromosome"/>
</dbReference>
<evidence type="ECO:0000313" key="1">
    <source>
        <dbReference type="EMBL" id="WXK49699.1"/>
    </source>
</evidence>
<keyword evidence="2" id="KW-1185">Reference proteome</keyword>
<evidence type="ECO:0008006" key="3">
    <source>
        <dbReference type="Google" id="ProtNLM"/>
    </source>
</evidence>
<protein>
    <recommendedName>
        <fullName evidence="3">EF-hand domain-containing protein</fullName>
    </recommendedName>
</protein>
<accession>A0ABZ2Q5W8</accession>
<organism evidence="1 2">
    <name type="scientific">Flavobacterium ginsenosidimutans</name>
    <dbReference type="NCBI Taxonomy" id="687844"/>
    <lineage>
        <taxon>Bacteria</taxon>
        <taxon>Pseudomonadati</taxon>
        <taxon>Bacteroidota</taxon>
        <taxon>Flavobacteriia</taxon>
        <taxon>Flavobacteriales</taxon>
        <taxon>Flavobacteriaceae</taxon>
        <taxon>Flavobacterium</taxon>
    </lineage>
</organism>